<feature type="region of interest" description="Disordered" evidence="12">
    <location>
        <begin position="377"/>
        <end position="402"/>
    </location>
</feature>
<evidence type="ECO:0000256" key="4">
    <source>
        <dbReference type="ARBA" id="ARBA00018070"/>
    </source>
</evidence>
<dbReference type="GO" id="GO:0032266">
    <property type="term" value="F:phosphatidylinositol-3-phosphate binding"/>
    <property type="evidence" value="ECO:0007669"/>
    <property type="project" value="TreeGrafter"/>
</dbReference>
<keyword evidence="5" id="KW-0813">Transport</keyword>
<keyword evidence="7" id="KW-0072">Autophagy</keyword>
<comment type="catalytic activity">
    <reaction evidence="10">
        <text>a 1,2-diacyl-sn-glycero-3-phospho-L-serine(in) = a 1,2-diacyl-sn-glycero-3-phospho-L-serine(out)</text>
        <dbReference type="Rhea" id="RHEA:38663"/>
        <dbReference type="ChEBI" id="CHEBI:57262"/>
    </reaction>
</comment>
<name>A0A6B0VF77_IXORI</name>
<sequence>MSWFNWPDGIKKRACRYLLQRYLGQFLQEKLTLDQLSVDLYNGKGRITDVCLDVTGLNELGETFNLPIQFVDGFISSIEVAIPWSKPLTDNSMVEVDGLLITVQPKQRTEDVSMFDSMWGSMMSSMQLAEEYLKQDPLEAEKDFSAAEPLTGLEMFARAIETVFCRVKVRLTNTTIRVEHIPNPDTDYGIALEVRIKLVDYFDQVCTETEIAGETIAQRVHERVALSTKRIKLSGTSLYTDEFSLAKNASPSQSAAALGLDAMAGSPEMPPQHIASPESPPQPESDPILISRLQGRQEMKLQLKQDESLTDPNVEVEFNLDQMPLFLSPRQVNLLIKLAKGFYCPASEGALGAVHSKCKPMDLRDFARVEQDLQRQISTKRVPSRGLASHTGWSTHSLDSDEDYQPMTRQRAFVESGSTNATSDMESSASSITYHAAPRPKQRTKTKRRSSHTEDTLVDLTHFRVRCSALYAVVLHDDIVGPCGDSAAAASGGGGVCCPSPNTAAQMRAQAEAFFVALTGTSLRDLDAMRDFLLRTVRTNHLRIAATPMTLEGTEKSSASQWSLSMSTTVLDLEVLECIYDRPQDQEQASVSLKEVQFSEILSSLTKREENKGGDPMEPFLRLKCEHLEKTSQARGVREPFTSIVVELGPTQMEVDRSLMDRIYALLHPPAQFSTPSRRNTDIWSTSLHQSQEHTSLSACRTNVRVHSPFVKVHLRFPVPDLRPQYDMGRAPWWQRNIRPDILTLELTEPTLSTSFEDAEPDLKLVLVCKDAHVLYQESPLSTPVSFLRVFLDPKVKEDGFDWPRVEMVISPEKKLSPLETEEKEESMLPSMLLDTMLVQVDKDLDSPFATRQVFYHGNHSSGSPPSAKDSVAENDEVILPGDKASLRSFMDKTSNNCRVLLDFSLPSVNLCFPDKHFYEVIYNRLTMDLVLWEPLVLQPSWQAETSGGASIRAPFAHLDVPGQVNQESFQRFSMCRSNLLVESEDEDDTAMFQSMYENRQRLLPRRDKPAFRGVQSQLVINVTVTEGLATLVTPLRDAQGNVLPQLHGEMQLLVSDGQLFLSACHRGDPELNYVVLSAGKAKLHHKGQICGVFENSVLQPQSLEPAAHLLAVLYASADGVAPKTSPTLSGDAEALDAVSVVIKTCADAKEGLKTIKVAVGLQGTTLRHRVSPFRQSWVRQFTDFFDVVDYPVLGYVPLGVVTELHLNLCNCAIDYRPLYIPYQSVVTMENFSISSNLAGKTTTSLLRIIAEEVCLYISDKQTKEEPNLAQDYVCVVDTGLFDLTLRMTDVPDRGQPVIDLRASNNIVHVRTCADSCRALQCLLAYFAGDGDLIDEAAATTDVTTPENLTSLSQSQADHFDSLMAEAMRESSGSGSGSPSPSSDGESPPSFMRVDSSDNNEDFDDAYEEAREHHRPEPEFRTPESPRKRSHGRVAPAPREQESDSSPDEEFCILENDPGTGIVPRSGEPRVRLLVTEPIQLVENYFTVPVRKTDQLRAPKDFPPAVQKYSLREMSLVWHLYGGSDFGAANSRSANSSEKDGSFREDDDPFENYGNVILEQCGGSASYSKRGSNAEFVPQSPSTPRRHAEWVGGPGRRNDVLMELQMNKIQFQHEEYPEDTLQASRQVLLIQDVEIRDRLAASKINKFLYQYASETMPRQSHANMVVVKLLHIRPDLNAPARECSIRVSLKPLRFNIDQDALLFLYEFFSKVSSVSPSVSSASSSVDLTDPVKTSGVEEKRVHFPKDPQLSSCVLVPEHAGQLLVLVRDEDPKTAEDLVSPAGSSSSSGPVPLFIRSFVFSPDVPIRLDYHGKRVAMDQGALAGLLMGLGQLNCLELTLKRLCYRQGLLGMDKLLAFVLNEWLNDIKKNQLPSVLGGVGPMHSFVQLFNGMRDLVWLPVEQYRRDGRIVRGLQRGANSFTTSTAMACLELTNRMVQTVQGAAELAYDMLSPGPSLKVETQGRYHHRAIANAQPVDIREGVANAYHVVTEGLGDTARTLVQAASQEHRQKGVSGALGGVLRQLPPTVVRPIIVATEATSSVLGGVRNQILPDAHREAVQKWRQETTAKGTPLAAASR</sequence>
<evidence type="ECO:0000256" key="2">
    <source>
        <dbReference type="ARBA" id="ARBA00004623"/>
    </source>
</evidence>
<evidence type="ECO:0000313" key="13">
    <source>
        <dbReference type="EMBL" id="MXV01111.1"/>
    </source>
</evidence>
<feature type="compositionally biased region" description="Basic residues" evidence="12">
    <location>
        <begin position="438"/>
        <end position="450"/>
    </location>
</feature>
<dbReference type="GO" id="GO:0034045">
    <property type="term" value="C:phagophore assembly site membrane"/>
    <property type="evidence" value="ECO:0007669"/>
    <property type="project" value="UniProtKB-SubCell"/>
</dbReference>
<keyword evidence="8" id="KW-0445">Lipid transport</keyword>
<dbReference type="Pfam" id="PF13329">
    <property type="entry name" value="ATG2_CAD"/>
    <property type="match status" value="3"/>
</dbReference>
<dbReference type="GO" id="GO:0005789">
    <property type="term" value="C:endoplasmic reticulum membrane"/>
    <property type="evidence" value="ECO:0007669"/>
    <property type="project" value="UniProtKB-SubCell"/>
</dbReference>
<comment type="catalytic activity">
    <reaction evidence="11">
        <text>a 1,2-diacyl-sn-glycero-3-phosphoethanolamine(in) = a 1,2-diacyl-sn-glycero-3-phosphoethanolamine(out)</text>
        <dbReference type="Rhea" id="RHEA:38895"/>
        <dbReference type="ChEBI" id="CHEBI:64612"/>
    </reaction>
</comment>
<organism evidence="13">
    <name type="scientific">Ixodes ricinus</name>
    <name type="common">Common tick</name>
    <name type="synonym">Acarus ricinus</name>
    <dbReference type="NCBI Taxonomy" id="34613"/>
    <lineage>
        <taxon>Eukaryota</taxon>
        <taxon>Metazoa</taxon>
        <taxon>Ecdysozoa</taxon>
        <taxon>Arthropoda</taxon>
        <taxon>Chelicerata</taxon>
        <taxon>Arachnida</taxon>
        <taxon>Acari</taxon>
        <taxon>Parasitiformes</taxon>
        <taxon>Ixodida</taxon>
        <taxon>Ixodoidea</taxon>
        <taxon>Ixodidae</taxon>
        <taxon>Ixodinae</taxon>
        <taxon>Ixodes</taxon>
    </lineage>
</organism>
<evidence type="ECO:0000256" key="7">
    <source>
        <dbReference type="ARBA" id="ARBA00023006"/>
    </source>
</evidence>
<proteinExistence type="inferred from homology"/>
<feature type="region of interest" description="Disordered" evidence="12">
    <location>
        <begin position="415"/>
        <end position="454"/>
    </location>
</feature>
<feature type="region of interest" description="Disordered" evidence="12">
    <location>
        <begin position="1366"/>
        <end position="1465"/>
    </location>
</feature>
<feature type="region of interest" description="Disordered" evidence="12">
    <location>
        <begin position="263"/>
        <end position="287"/>
    </location>
</feature>
<evidence type="ECO:0000256" key="8">
    <source>
        <dbReference type="ARBA" id="ARBA00023055"/>
    </source>
</evidence>
<comment type="subcellular location">
    <subcellularLocation>
        <location evidence="1">Endoplasmic reticulum membrane</location>
        <topology evidence="1">Peripheral membrane protein</topology>
    </subcellularLocation>
    <subcellularLocation>
        <location evidence="2">Preautophagosomal structure membrane</location>
        <topology evidence="2">Peripheral membrane protein</topology>
    </subcellularLocation>
</comment>
<feature type="region of interest" description="Disordered" evidence="12">
    <location>
        <begin position="1569"/>
        <end position="1594"/>
    </location>
</feature>
<dbReference type="GO" id="GO:0043495">
    <property type="term" value="F:protein-membrane adaptor activity"/>
    <property type="evidence" value="ECO:0007669"/>
    <property type="project" value="TreeGrafter"/>
</dbReference>
<dbReference type="GO" id="GO:0034727">
    <property type="term" value="P:piecemeal microautophagy of the nucleus"/>
    <property type="evidence" value="ECO:0007669"/>
    <property type="project" value="TreeGrafter"/>
</dbReference>
<evidence type="ECO:0000256" key="9">
    <source>
        <dbReference type="ARBA" id="ARBA00023136"/>
    </source>
</evidence>
<dbReference type="EMBL" id="GIFC01019027">
    <property type="protein sequence ID" value="MXV01111.1"/>
    <property type="molecule type" value="Transcribed_RNA"/>
</dbReference>
<reference evidence="13" key="1">
    <citation type="submission" date="2019-12" db="EMBL/GenBank/DDBJ databases">
        <title>An insight into the sialome of adult female Ixodes ricinus ticks feeding for 6 days.</title>
        <authorList>
            <person name="Perner J."/>
            <person name="Ribeiro J.M.C."/>
        </authorList>
    </citation>
    <scope>NUCLEOTIDE SEQUENCE</scope>
    <source>
        <strain evidence="13">Semi-engorged</strain>
        <tissue evidence="13">Salivary glands</tissue>
    </source>
</reference>
<feature type="compositionally biased region" description="Basic and acidic residues" evidence="12">
    <location>
        <begin position="1408"/>
        <end position="1427"/>
    </location>
</feature>
<dbReference type="GO" id="GO:0061908">
    <property type="term" value="C:phagophore"/>
    <property type="evidence" value="ECO:0007669"/>
    <property type="project" value="TreeGrafter"/>
</dbReference>
<dbReference type="GO" id="GO:0006869">
    <property type="term" value="P:lipid transport"/>
    <property type="evidence" value="ECO:0007669"/>
    <property type="project" value="UniProtKB-KW"/>
</dbReference>
<evidence type="ECO:0000256" key="10">
    <source>
        <dbReference type="ARBA" id="ARBA00024479"/>
    </source>
</evidence>
<evidence type="ECO:0000256" key="11">
    <source>
        <dbReference type="ARBA" id="ARBA00024615"/>
    </source>
</evidence>
<dbReference type="GO" id="GO:0000422">
    <property type="term" value="P:autophagy of mitochondrion"/>
    <property type="evidence" value="ECO:0007669"/>
    <property type="project" value="TreeGrafter"/>
</dbReference>
<feature type="compositionally biased region" description="Low complexity" evidence="12">
    <location>
        <begin position="1371"/>
        <end position="1390"/>
    </location>
</feature>
<comment type="similarity">
    <text evidence="3">Belongs to the ATG2 family.</text>
</comment>
<keyword evidence="9" id="KW-0472">Membrane</keyword>
<evidence type="ECO:0000256" key="12">
    <source>
        <dbReference type="SAM" id="MobiDB-lite"/>
    </source>
</evidence>
<evidence type="ECO:0000256" key="1">
    <source>
        <dbReference type="ARBA" id="ARBA00004406"/>
    </source>
</evidence>
<dbReference type="PANTHER" id="PTHR13190">
    <property type="entry name" value="AUTOPHAGY-RELATED 2, ISOFORM A"/>
    <property type="match status" value="1"/>
</dbReference>
<protein>
    <recommendedName>
        <fullName evidence="4">Autophagy-related protein 2</fullName>
    </recommendedName>
</protein>
<feature type="compositionally biased region" description="Acidic residues" evidence="12">
    <location>
        <begin position="1443"/>
        <end position="1452"/>
    </location>
</feature>
<evidence type="ECO:0000256" key="5">
    <source>
        <dbReference type="ARBA" id="ARBA00022448"/>
    </source>
</evidence>
<dbReference type="PANTHER" id="PTHR13190:SF1">
    <property type="entry name" value="AUTOPHAGY-RELATED 2, ISOFORM A"/>
    <property type="match status" value="1"/>
</dbReference>
<dbReference type="InterPro" id="IPR026849">
    <property type="entry name" value="ATG2"/>
</dbReference>
<feature type="compositionally biased region" description="Acidic residues" evidence="12">
    <location>
        <begin position="1398"/>
        <end position="1407"/>
    </location>
</feature>
<feature type="region of interest" description="Disordered" evidence="12">
    <location>
        <begin position="1528"/>
        <end position="1549"/>
    </location>
</feature>
<evidence type="ECO:0000256" key="6">
    <source>
        <dbReference type="ARBA" id="ARBA00022824"/>
    </source>
</evidence>
<dbReference type="GO" id="GO:0000045">
    <property type="term" value="P:autophagosome assembly"/>
    <property type="evidence" value="ECO:0007669"/>
    <property type="project" value="TreeGrafter"/>
</dbReference>
<dbReference type="GO" id="GO:0061709">
    <property type="term" value="P:reticulophagy"/>
    <property type="evidence" value="ECO:0007669"/>
    <property type="project" value="TreeGrafter"/>
</dbReference>
<evidence type="ECO:0000256" key="3">
    <source>
        <dbReference type="ARBA" id="ARBA00009714"/>
    </source>
</evidence>
<keyword evidence="6" id="KW-0256">Endoplasmic reticulum</keyword>
<dbReference type="GO" id="GO:0061723">
    <property type="term" value="P:glycophagy"/>
    <property type="evidence" value="ECO:0007669"/>
    <property type="project" value="TreeGrafter"/>
</dbReference>
<accession>A0A6B0VF77</accession>
<feature type="compositionally biased region" description="Polar residues" evidence="12">
    <location>
        <begin position="416"/>
        <end position="433"/>
    </location>
</feature>